<dbReference type="EMBL" id="MU006223">
    <property type="protein sequence ID" value="KAF2827979.1"/>
    <property type="molecule type" value="Genomic_DNA"/>
</dbReference>
<sequence length="299" mass="33911">MDDLQEFDDIRVWASGTTGVHSSNYAIFSEKTSDVHECVRDIIREMQRLKGQKSVDPLRVLFLHSGIDGLTTDNTSWRALQERFPDVQFSVTSLCPIRLAEDHPSVFTTRKSLVWTHHEVSDLAVAYTAPQRAYPYVCEDSKSVRWVYWLDAFYEHKRAVQNGKVSSTGFGQRLTTLLTRLLVHRNKLMEQVAAPEGFAEAEKCKNCQGTETSYRWLRGVTRKDAVRCDQCPLIKIPVYAIEYETSGEISPSREPKNNKRKKRKTSTESPAGHTSSQLKAAIPVPAEDATTYTCSQGLY</sequence>
<dbReference type="Proteomes" id="UP000799424">
    <property type="component" value="Unassembled WGS sequence"/>
</dbReference>
<reference evidence="2" key="1">
    <citation type="journal article" date="2020" name="Stud. Mycol.">
        <title>101 Dothideomycetes genomes: a test case for predicting lifestyles and emergence of pathogens.</title>
        <authorList>
            <person name="Haridas S."/>
            <person name="Albert R."/>
            <person name="Binder M."/>
            <person name="Bloem J."/>
            <person name="Labutti K."/>
            <person name="Salamov A."/>
            <person name="Andreopoulos B."/>
            <person name="Baker S."/>
            <person name="Barry K."/>
            <person name="Bills G."/>
            <person name="Bluhm B."/>
            <person name="Cannon C."/>
            <person name="Castanera R."/>
            <person name="Culley D."/>
            <person name="Daum C."/>
            <person name="Ezra D."/>
            <person name="Gonzalez J."/>
            <person name="Henrissat B."/>
            <person name="Kuo A."/>
            <person name="Liang C."/>
            <person name="Lipzen A."/>
            <person name="Lutzoni F."/>
            <person name="Magnuson J."/>
            <person name="Mondo S."/>
            <person name="Nolan M."/>
            <person name="Ohm R."/>
            <person name="Pangilinan J."/>
            <person name="Park H.-J."/>
            <person name="Ramirez L."/>
            <person name="Alfaro M."/>
            <person name="Sun H."/>
            <person name="Tritt A."/>
            <person name="Yoshinaga Y."/>
            <person name="Zwiers L.-H."/>
            <person name="Turgeon B."/>
            <person name="Goodwin S."/>
            <person name="Spatafora J."/>
            <person name="Crous P."/>
            <person name="Grigoriev I."/>
        </authorList>
    </citation>
    <scope>NUCLEOTIDE SEQUENCE</scope>
    <source>
        <strain evidence="2">CBS 113818</strain>
    </source>
</reference>
<proteinExistence type="predicted"/>
<evidence type="ECO:0000313" key="3">
    <source>
        <dbReference type="Proteomes" id="UP000799424"/>
    </source>
</evidence>
<evidence type="ECO:0000256" key="1">
    <source>
        <dbReference type="SAM" id="MobiDB-lite"/>
    </source>
</evidence>
<protein>
    <submittedName>
        <fullName evidence="2">Uncharacterized protein</fullName>
    </submittedName>
</protein>
<organism evidence="2 3">
    <name type="scientific">Ophiobolus disseminans</name>
    <dbReference type="NCBI Taxonomy" id="1469910"/>
    <lineage>
        <taxon>Eukaryota</taxon>
        <taxon>Fungi</taxon>
        <taxon>Dikarya</taxon>
        <taxon>Ascomycota</taxon>
        <taxon>Pezizomycotina</taxon>
        <taxon>Dothideomycetes</taxon>
        <taxon>Pleosporomycetidae</taxon>
        <taxon>Pleosporales</taxon>
        <taxon>Pleosporineae</taxon>
        <taxon>Phaeosphaeriaceae</taxon>
        <taxon>Ophiobolus</taxon>
    </lineage>
</organism>
<evidence type="ECO:0000313" key="2">
    <source>
        <dbReference type="EMBL" id="KAF2827979.1"/>
    </source>
</evidence>
<name>A0A6A7A5G6_9PLEO</name>
<feature type="region of interest" description="Disordered" evidence="1">
    <location>
        <begin position="247"/>
        <end position="282"/>
    </location>
</feature>
<accession>A0A6A7A5G6</accession>
<dbReference type="OrthoDB" id="10692642at2759"/>
<keyword evidence="3" id="KW-1185">Reference proteome</keyword>
<gene>
    <name evidence="2" type="ORF">CC86DRAFT_405009</name>
</gene>
<dbReference type="AlphaFoldDB" id="A0A6A7A5G6"/>